<evidence type="ECO:0000256" key="1">
    <source>
        <dbReference type="ARBA" id="ARBA00000085"/>
    </source>
</evidence>
<dbReference type="Gene3D" id="3.30.565.10">
    <property type="entry name" value="Histidine kinase-like ATPase, C-terminal domain"/>
    <property type="match status" value="1"/>
</dbReference>
<dbReference type="SMART" id="SM00387">
    <property type="entry name" value="HATPase_c"/>
    <property type="match status" value="1"/>
</dbReference>
<dbReference type="EC" id="2.7.13.3" evidence="2"/>
<dbReference type="SUPFAM" id="SSF55874">
    <property type="entry name" value="ATPase domain of HSP90 chaperone/DNA topoisomerase II/histidine kinase"/>
    <property type="match status" value="1"/>
</dbReference>
<dbReference type="Pfam" id="PF00512">
    <property type="entry name" value="HisKA"/>
    <property type="match status" value="1"/>
</dbReference>
<sequence length="686" mass="78294">MFGIIAGLVVNFSKISLLKSGNRFIHVQNDFTELDSCIFKLYNAENNCRMYVIVGERDYYTKFLSEVKEFSSIVDKIEELNQSEQPLSKTQFNNLIKQKKLRTAQFIVLKRLADSLLSFSVELGKNVNKIVPVRKLIINRKLKTIIKFDTLKSNRTSFQSDKNYFNAINTNAVYEGRPAFIRDVISPDSFPVNSAYQKMQFKAIDNYIRLYNINKKLKSKEKKLLNVNHLLISTILNGLKQYKLKEKDYYSSIQHSANVKKDGTVENLDKFTVLLLVLATGLSSFVFYMVYNFYRNEQELIDYSKKAELNALSKSRFLANMSHEIRTPLNCIIGFSEQLTQVNLEEKQKEQVGLIKNSSVLLLDVVNDILDFSKYETGKVNIKQVAFSPLSAIQDVFDGMKIQADRKKIGFIKEINIRKDIYLLGDPLHLKQVVMNLLSNAIKFTVKGHVSLKAELIKTDLKQTSLKVSISDTGTGIKPQDQQVIFDEFAQADYSSTRGKQQGTGLGLAICKKIIEFQGGIISVNSEETKGSVFSFELPYEITKKPPVTETNYAVKTEDVHVLKDKRILLVDDNVLNILLAGTILKKYKINFDSAHNGFKACELFNENDYDIIVTDIQMPEMCGIELTRLIRGNENTLRKNIPILGLTANVMPEDRKKYIESGINELVLKPFLEKELIEKLIQILK</sequence>
<evidence type="ECO:0000256" key="2">
    <source>
        <dbReference type="ARBA" id="ARBA00012438"/>
    </source>
</evidence>
<dbReference type="PANTHER" id="PTHR45339:SF1">
    <property type="entry name" value="HYBRID SIGNAL TRANSDUCTION HISTIDINE KINASE J"/>
    <property type="match status" value="1"/>
</dbReference>
<dbReference type="CDD" id="cd17546">
    <property type="entry name" value="REC_hyHK_CKI1_RcsC-like"/>
    <property type="match status" value="1"/>
</dbReference>
<feature type="domain" description="Response regulatory" evidence="7">
    <location>
        <begin position="567"/>
        <end position="685"/>
    </location>
</feature>
<evidence type="ECO:0000313" key="8">
    <source>
        <dbReference type="EMBL" id="MCZ4224630.1"/>
    </source>
</evidence>
<gene>
    <name evidence="8" type="ORF">O0931_15065</name>
</gene>
<dbReference type="EMBL" id="JAPWGL010000004">
    <property type="protein sequence ID" value="MCZ4224630.1"/>
    <property type="molecule type" value="Genomic_DNA"/>
</dbReference>
<protein>
    <recommendedName>
        <fullName evidence="2">histidine kinase</fullName>
        <ecNumber evidence="2">2.7.13.3</ecNumber>
    </recommendedName>
</protein>
<keyword evidence="8" id="KW-0547">Nucleotide-binding</keyword>
<dbReference type="SMART" id="SM00448">
    <property type="entry name" value="REC"/>
    <property type="match status" value="1"/>
</dbReference>
<dbReference type="Gene3D" id="3.40.50.2300">
    <property type="match status" value="1"/>
</dbReference>
<dbReference type="CDD" id="cd16922">
    <property type="entry name" value="HATPase_EvgS-ArcB-TorS-like"/>
    <property type="match status" value="1"/>
</dbReference>
<dbReference type="RefSeq" id="WP_269416410.1">
    <property type="nucleotide sequence ID" value="NZ_JAPWGL010000004.1"/>
</dbReference>
<evidence type="ECO:0000256" key="4">
    <source>
        <dbReference type="ARBA" id="ARBA00023012"/>
    </source>
</evidence>
<evidence type="ECO:0000259" key="6">
    <source>
        <dbReference type="PROSITE" id="PS50109"/>
    </source>
</evidence>
<keyword evidence="9" id="KW-1185">Reference proteome</keyword>
<keyword evidence="8" id="KW-0067">ATP-binding</keyword>
<dbReference type="Pfam" id="PF00072">
    <property type="entry name" value="Response_reg"/>
    <property type="match status" value="1"/>
</dbReference>
<keyword evidence="3 5" id="KW-0597">Phosphoprotein</keyword>
<dbReference type="InterPro" id="IPR036097">
    <property type="entry name" value="HisK_dim/P_sf"/>
</dbReference>
<comment type="caution">
    <text evidence="8">The sequence shown here is derived from an EMBL/GenBank/DDBJ whole genome shotgun (WGS) entry which is preliminary data.</text>
</comment>
<keyword evidence="4" id="KW-0902">Two-component regulatory system</keyword>
<dbReference type="InterPro" id="IPR001789">
    <property type="entry name" value="Sig_transdc_resp-reg_receiver"/>
</dbReference>
<dbReference type="CDD" id="cd00082">
    <property type="entry name" value="HisKA"/>
    <property type="match status" value="1"/>
</dbReference>
<dbReference type="SMART" id="SM00388">
    <property type="entry name" value="HisKA"/>
    <property type="match status" value="1"/>
</dbReference>
<proteinExistence type="predicted"/>
<evidence type="ECO:0000259" key="7">
    <source>
        <dbReference type="PROSITE" id="PS50110"/>
    </source>
</evidence>
<comment type="catalytic activity">
    <reaction evidence="1">
        <text>ATP + protein L-histidine = ADP + protein N-phospho-L-histidine.</text>
        <dbReference type="EC" id="2.7.13.3"/>
    </reaction>
</comment>
<dbReference type="Pfam" id="PF02518">
    <property type="entry name" value="HATPase_c"/>
    <property type="match status" value="1"/>
</dbReference>
<feature type="domain" description="Histidine kinase" evidence="6">
    <location>
        <begin position="320"/>
        <end position="542"/>
    </location>
</feature>
<dbReference type="Proteomes" id="UP001144341">
    <property type="component" value="Unassembled WGS sequence"/>
</dbReference>
<dbReference type="PROSITE" id="PS50109">
    <property type="entry name" value="HIS_KIN"/>
    <property type="match status" value="1"/>
</dbReference>
<reference evidence="8" key="1">
    <citation type="submission" date="2022-12" db="EMBL/GenBank/DDBJ databases">
        <title>Genome sequence of SJ11.</title>
        <authorList>
            <person name="Woo H."/>
        </authorList>
    </citation>
    <scope>NUCLEOTIDE SEQUENCE</scope>
    <source>
        <strain evidence="8">SJ11</strain>
    </source>
</reference>
<dbReference type="PROSITE" id="PS50110">
    <property type="entry name" value="RESPONSE_REGULATORY"/>
    <property type="match status" value="1"/>
</dbReference>
<dbReference type="SUPFAM" id="SSF47384">
    <property type="entry name" value="Homodimeric domain of signal transducing histidine kinase"/>
    <property type="match status" value="1"/>
</dbReference>
<evidence type="ECO:0000256" key="5">
    <source>
        <dbReference type="PROSITE-ProRule" id="PRU00169"/>
    </source>
</evidence>
<dbReference type="InterPro" id="IPR036890">
    <property type="entry name" value="HATPase_C_sf"/>
</dbReference>
<organism evidence="8 9">
    <name type="scientific">Pedobacter rhodius</name>
    <dbReference type="NCBI Taxonomy" id="3004098"/>
    <lineage>
        <taxon>Bacteria</taxon>
        <taxon>Pseudomonadati</taxon>
        <taxon>Bacteroidota</taxon>
        <taxon>Sphingobacteriia</taxon>
        <taxon>Sphingobacteriales</taxon>
        <taxon>Sphingobacteriaceae</taxon>
        <taxon>Pedobacter</taxon>
    </lineage>
</organism>
<dbReference type="InterPro" id="IPR005467">
    <property type="entry name" value="His_kinase_dom"/>
</dbReference>
<dbReference type="GO" id="GO:0005524">
    <property type="term" value="F:ATP binding"/>
    <property type="evidence" value="ECO:0007669"/>
    <property type="project" value="UniProtKB-KW"/>
</dbReference>
<dbReference type="PANTHER" id="PTHR45339">
    <property type="entry name" value="HYBRID SIGNAL TRANSDUCTION HISTIDINE KINASE J"/>
    <property type="match status" value="1"/>
</dbReference>
<dbReference type="InterPro" id="IPR003594">
    <property type="entry name" value="HATPase_dom"/>
</dbReference>
<name>A0ABT4L0C4_9SPHI</name>
<dbReference type="InterPro" id="IPR003661">
    <property type="entry name" value="HisK_dim/P_dom"/>
</dbReference>
<evidence type="ECO:0000256" key="3">
    <source>
        <dbReference type="ARBA" id="ARBA00022553"/>
    </source>
</evidence>
<dbReference type="SUPFAM" id="SSF52172">
    <property type="entry name" value="CheY-like"/>
    <property type="match status" value="1"/>
</dbReference>
<dbReference type="PRINTS" id="PR00344">
    <property type="entry name" value="BCTRLSENSOR"/>
</dbReference>
<evidence type="ECO:0000313" key="9">
    <source>
        <dbReference type="Proteomes" id="UP001144341"/>
    </source>
</evidence>
<dbReference type="InterPro" id="IPR011006">
    <property type="entry name" value="CheY-like_superfamily"/>
</dbReference>
<dbReference type="InterPro" id="IPR004358">
    <property type="entry name" value="Sig_transdc_His_kin-like_C"/>
</dbReference>
<dbReference type="Gene3D" id="1.10.287.130">
    <property type="match status" value="1"/>
</dbReference>
<feature type="modified residue" description="4-aspartylphosphate" evidence="5">
    <location>
        <position position="616"/>
    </location>
</feature>
<accession>A0ABT4L0C4</accession>